<evidence type="ECO:0000313" key="7">
    <source>
        <dbReference type="Proteomes" id="UP001153737"/>
    </source>
</evidence>
<gene>
    <name evidence="6" type="ORF">PHAECO_LOCUS5349</name>
</gene>
<evidence type="ECO:0000259" key="5">
    <source>
        <dbReference type="PROSITE" id="PS50089"/>
    </source>
</evidence>
<evidence type="ECO:0000256" key="1">
    <source>
        <dbReference type="ARBA" id="ARBA00022723"/>
    </source>
</evidence>
<dbReference type="InterPro" id="IPR001841">
    <property type="entry name" value="Znf_RING"/>
</dbReference>
<dbReference type="EMBL" id="OU896722">
    <property type="protein sequence ID" value="CAG9817588.1"/>
    <property type="molecule type" value="Genomic_DNA"/>
</dbReference>
<dbReference type="Gene3D" id="3.30.40.10">
    <property type="entry name" value="Zinc/RING finger domain, C3HC4 (zinc finger)"/>
    <property type="match status" value="2"/>
</dbReference>
<dbReference type="SUPFAM" id="SSF49599">
    <property type="entry name" value="TRAF domain-like"/>
    <property type="match status" value="1"/>
</dbReference>
<organism evidence="6 7">
    <name type="scientific">Phaedon cochleariae</name>
    <name type="common">Mustard beetle</name>
    <dbReference type="NCBI Taxonomy" id="80249"/>
    <lineage>
        <taxon>Eukaryota</taxon>
        <taxon>Metazoa</taxon>
        <taxon>Ecdysozoa</taxon>
        <taxon>Arthropoda</taxon>
        <taxon>Hexapoda</taxon>
        <taxon>Insecta</taxon>
        <taxon>Pterygota</taxon>
        <taxon>Neoptera</taxon>
        <taxon>Endopterygota</taxon>
        <taxon>Coleoptera</taxon>
        <taxon>Polyphaga</taxon>
        <taxon>Cucujiformia</taxon>
        <taxon>Chrysomeloidea</taxon>
        <taxon>Chrysomelidae</taxon>
        <taxon>Chrysomelinae</taxon>
        <taxon>Chrysomelini</taxon>
        <taxon>Phaedon</taxon>
    </lineage>
</organism>
<dbReference type="PANTHER" id="PTHR45877:SF2">
    <property type="entry name" value="E3 UBIQUITIN-PROTEIN LIGASE SINA-RELATED"/>
    <property type="match status" value="1"/>
</dbReference>
<feature type="domain" description="RING-type" evidence="5">
    <location>
        <begin position="286"/>
        <end position="321"/>
    </location>
</feature>
<dbReference type="InterPro" id="IPR004162">
    <property type="entry name" value="SINA-like_animal"/>
</dbReference>
<dbReference type="GO" id="GO:0031624">
    <property type="term" value="F:ubiquitin conjugating enzyme binding"/>
    <property type="evidence" value="ECO:0007669"/>
    <property type="project" value="TreeGrafter"/>
</dbReference>
<dbReference type="AlphaFoldDB" id="A0A9N9X1Z9"/>
<dbReference type="Pfam" id="PF21362">
    <property type="entry name" value="Sina_RING"/>
    <property type="match status" value="1"/>
</dbReference>
<evidence type="ECO:0000256" key="2">
    <source>
        <dbReference type="ARBA" id="ARBA00022771"/>
    </source>
</evidence>
<evidence type="ECO:0000256" key="4">
    <source>
        <dbReference type="PROSITE-ProRule" id="PRU00175"/>
    </source>
</evidence>
<dbReference type="InterPro" id="IPR049548">
    <property type="entry name" value="Sina-like_RING"/>
</dbReference>
<keyword evidence="2 4" id="KW-0863">Zinc-finger</keyword>
<dbReference type="OrthoDB" id="6677380at2759"/>
<evidence type="ECO:0000313" key="6">
    <source>
        <dbReference type="EMBL" id="CAG9817588.1"/>
    </source>
</evidence>
<proteinExistence type="predicted"/>
<dbReference type="InterPro" id="IPR013083">
    <property type="entry name" value="Znf_RING/FYVE/PHD"/>
</dbReference>
<dbReference type="GO" id="GO:0061630">
    <property type="term" value="F:ubiquitin protein ligase activity"/>
    <property type="evidence" value="ECO:0007669"/>
    <property type="project" value="TreeGrafter"/>
</dbReference>
<dbReference type="SUPFAM" id="SSF57850">
    <property type="entry name" value="RING/U-box"/>
    <property type="match status" value="1"/>
</dbReference>
<reference evidence="6" key="2">
    <citation type="submission" date="2022-10" db="EMBL/GenBank/DDBJ databases">
        <authorList>
            <consortium name="ENA_rothamsted_submissions"/>
            <consortium name="culmorum"/>
            <person name="King R."/>
        </authorList>
    </citation>
    <scope>NUCLEOTIDE SEQUENCE</scope>
</reference>
<dbReference type="GO" id="GO:0008270">
    <property type="term" value="F:zinc ion binding"/>
    <property type="evidence" value="ECO:0007669"/>
    <property type="project" value="UniProtKB-KW"/>
</dbReference>
<dbReference type="PROSITE" id="PS50089">
    <property type="entry name" value="ZF_RING_2"/>
    <property type="match status" value="1"/>
</dbReference>
<evidence type="ECO:0000256" key="3">
    <source>
        <dbReference type="ARBA" id="ARBA00022833"/>
    </source>
</evidence>
<reference evidence="6" key="1">
    <citation type="submission" date="2022-01" db="EMBL/GenBank/DDBJ databases">
        <authorList>
            <person name="King R."/>
        </authorList>
    </citation>
    <scope>NUCLEOTIDE SEQUENCE</scope>
</reference>
<keyword evidence="1" id="KW-0479">Metal-binding</keyword>
<dbReference type="PANTHER" id="PTHR45877">
    <property type="entry name" value="E3 UBIQUITIN-PROTEIN LIGASE SIAH2"/>
    <property type="match status" value="1"/>
</dbReference>
<dbReference type="GO" id="GO:0043161">
    <property type="term" value="P:proteasome-mediated ubiquitin-dependent protein catabolic process"/>
    <property type="evidence" value="ECO:0007669"/>
    <property type="project" value="TreeGrafter"/>
</dbReference>
<dbReference type="Pfam" id="PF21361">
    <property type="entry name" value="Sina_ZnF"/>
    <property type="match status" value="1"/>
</dbReference>
<dbReference type="GO" id="GO:0005737">
    <property type="term" value="C:cytoplasm"/>
    <property type="evidence" value="ECO:0007669"/>
    <property type="project" value="TreeGrafter"/>
</dbReference>
<name>A0A9N9X1Z9_PHACE</name>
<accession>A0A9N9X1Z9</accession>
<dbReference type="Proteomes" id="UP001153737">
    <property type="component" value="Chromosome 16"/>
</dbReference>
<keyword evidence="7" id="KW-1185">Reference proteome</keyword>
<sequence>MANSLEQLIQNEVATLKCSLCLNIVSVPPVDLLSKDGTELRCGRCKNVPRITLGRNYAFEKIAKVLSFPCIYDGCNEMVPWSEVQDHEDDCNERTVMCPIDPQTCFAIKVKNLEKHCLNKHMCNIFYDSFTIECNTSQHIIAVLMFRNQIFFIMIGGDPKFDVYVASLNNVSTTFTYDIRLASIVNDACLTFDEQTIMKYDERKHCFNCILKKCTLIHHPYSKKNGKAPKDVWNRRINLETIDTLFENVDTVKFRIDIVANEESDAEPVEVVPSDQTNQLRASLQCPICMEYMIGYIYNCEHGHVVCFTCKGKLESCPACRTKLGRSRCLPLENLAEVLVLDCVFAERGCTFSGQVKMLFQHERECHYNVKRMRL</sequence>
<protein>
    <recommendedName>
        <fullName evidence="5">RING-type domain-containing protein</fullName>
    </recommendedName>
</protein>
<keyword evidence="3" id="KW-0862">Zinc</keyword>